<dbReference type="Proteomes" id="UP000319578">
    <property type="component" value="Unassembled WGS sequence"/>
</dbReference>
<dbReference type="PATRIC" id="fig|54915.3.peg.6947"/>
<dbReference type="OrthoDB" id="2476215at2"/>
<dbReference type="Pfam" id="PF08863">
    <property type="entry name" value="YolD"/>
    <property type="match status" value="1"/>
</dbReference>
<protein>
    <recommendedName>
        <fullName evidence="5">YolD-like protein</fullName>
    </recommendedName>
</protein>
<comment type="caution">
    <text evidence="2">The sequence shown here is derived from an EMBL/GenBank/DDBJ whole genome shotgun (WGS) entry which is preliminary data.</text>
</comment>
<dbReference type="EMBL" id="LGIQ01000005">
    <property type="protein sequence ID" value="KNB73784.1"/>
    <property type="molecule type" value="Genomic_DNA"/>
</dbReference>
<dbReference type="STRING" id="54915.ADS79_07570"/>
<dbReference type="AlphaFoldDB" id="A0A0K9YYL4"/>
<evidence type="ECO:0000313" key="4">
    <source>
        <dbReference type="Proteomes" id="UP000319578"/>
    </source>
</evidence>
<evidence type="ECO:0008006" key="5">
    <source>
        <dbReference type="Google" id="ProtNLM"/>
    </source>
</evidence>
<reference evidence="2" key="2">
    <citation type="submission" date="2015-07" db="EMBL/GenBank/DDBJ databases">
        <title>MeaNS - Measles Nucleotide Surveillance Program.</title>
        <authorList>
            <person name="Tran T."/>
            <person name="Druce J."/>
        </authorList>
    </citation>
    <scope>NUCLEOTIDE SEQUENCE</scope>
    <source>
        <strain evidence="2">DSM 9887</strain>
    </source>
</reference>
<reference evidence="1 4" key="3">
    <citation type="submission" date="2019-06" db="EMBL/GenBank/DDBJ databases">
        <title>Whole genome shotgun sequence of Brevibacillus reuszeri NBRC 15719.</title>
        <authorList>
            <person name="Hosoyama A."/>
            <person name="Uohara A."/>
            <person name="Ohji S."/>
            <person name="Ichikawa N."/>
        </authorList>
    </citation>
    <scope>NUCLEOTIDE SEQUENCE [LARGE SCALE GENOMIC DNA]</scope>
    <source>
        <strain evidence="1 4">NBRC 15719</strain>
    </source>
</reference>
<sequence length="112" mass="13146">MTSRIENPFSIRFVLPEQRAMYLQMKEDDKLVPMLVIEQDELESFHYIIRDSACEDYAITVKWWKAVKGERGTICSMWGTVKWIDQNGRRIKLINDADSQWISIDSITCVIS</sequence>
<evidence type="ECO:0000313" key="3">
    <source>
        <dbReference type="Proteomes" id="UP000036834"/>
    </source>
</evidence>
<dbReference type="InterPro" id="IPR014962">
    <property type="entry name" value="YolD"/>
</dbReference>
<reference evidence="3" key="1">
    <citation type="submission" date="2015-07" db="EMBL/GenBank/DDBJ databases">
        <title>Genome sequencing project for genomic taxonomy and phylogenomics of Bacillus-like bacteria.</title>
        <authorList>
            <person name="Liu B."/>
            <person name="Wang J."/>
            <person name="Zhu Y."/>
            <person name="Liu G."/>
            <person name="Chen Q."/>
            <person name="Chen Z."/>
            <person name="Lan J."/>
            <person name="Che J."/>
            <person name="Ge C."/>
            <person name="Shi H."/>
            <person name="Pan Z."/>
            <person name="Liu X."/>
        </authorList>
    </citation>
    <scope>NUCLEOTIDE SEQUENCE [LARGE SCALE GENOMIC DNA]</scope>
    <source>
        <strain evidence="3">DSM 9887</strain>
    </source>
</reference>
<accession>A0A0K9YYL4</accession>
<evidence type="ECO:0000313" key="1">
    <source>
        <dbReference type="EMBL" id="GED71155.1"/>
    </source>
</evidence>
<proteinExistence type="predicted"/>
<gene>
    <name evidence="2" type="ORF">ADS79_07570</name>
    <name evidence="1" type="ORF">BRE01_48570</name>
</gene>
<dbReference type="EMBL" id="BJON01000019">
    <property type="protein sequence ID" value="GED71155.1"/>
    <property type="molecule type" value="Genomic_DNA"/>
</dbReference>
<name>A0A0K9YYL4_9BACL</name>
<dbReference type="Proteomes" id="UP000036834">
    <property type="component" value="Unassembled WGS sequence"/>
</dbReference>
<evidence type="ECO:0000313" key="2">
    <source>
        <dbReference type="EMBL" id="KNB73784.1"/>
    </source>
</evidence>
<organism evidence="2 3">
    <name type="scientific">Brevibacillus reuszeri</name>
    <dbReference type="NCBI Taxonomy" id="54915"/>
    <lineage>
        <taxon>Bacteria</taxon>
        <taxon>Bacillati</taxon>
        <taxon>Bacillota</taxon>
        <taxon>Bacilli</taxon>
        <taxon>Bacillales</taxon>
        <taxon>Paenibacillaceae</taxon>
        <taxon>Brevibacillus</taxon>
    </lineage>
</organism>
<keyword evidence="4" id="KW-1185">Reference proteome</keyword>